<organism evidence="1">
    <name type="scientific">viral metagenome</name>
    <dbReference type="NCBI Taxonomy" id="1070528"/>
    <lineage>
        <taxon>unclassified sequences</taxon>
        <taxon>metagenomes</taxon>
        <taxon>organismal metagenomes</taxon>
    </lineage>
</organism>
<sequence length="84" mass="9641">MKGKLVIENVDLELLEQQRKILNCLEFSIVHSGNGFVRVTQQETSALIGVLNMLDNWSDKEYFKKQDEIPTHPTTKQELNPVSI</sequence>
<reference evidence="1" key="1">
    <citation type="submission" date="2020-03" db="EMBL/GenBank/DDBJ databases">
        <title>The deep terrestrial virosphere.</title>
        <authorList>
            <person name="Holmfeldt K."/>
            <person name="Nilsson E."/>
            <person name="Simone D."/>
            <person name="Lopez-Fernandez M."/>
            <person name="Wu X."/>
            <person name="de Brujin I."/>
            <person name="Lundin D."/>
            <person name="Andersson A."/>
            <person name="Bertilsson S."/>
            <person name="Dopson M."/>
        </authorList>
    </citation>
    <scope>NUCLEOTIDE SEQUENCE</scope>
    <source>
        <strain evidence="1">MM415B01448</strain>
    </source>
</reference>
<accession>A0A6M3IMS7</accession>
<dbReference type="AlphaFoldDB" id="A0A6M3IMS7"/>
<dbReference type="EMBL" id="MT141324">
    <property type="protein sequence ID" value="QJA58438.1"/>
    <property type="molecule type" value="Genomic_DNA"/>
</dbReference>
<protein>
    <submittedName>
        <fullName evidence="1">Uncharacterized protein</fullName>
    </submittedName>
</protein>
<proteinExistence type="predicted"/>
<evidence type="ECO:0000313" key="1">
    <source>
        <dbReference type="EMBL" id="QJA58438.1"/>
    </source>
</evidence>
<gene>
    <name evidence="1" type="ORF">MM415B01448_0010</name>
</gene>
<name>A0A6M3IMS7_9ZZZZ</name>